<feature type="compositionally biased region" description="Basic residues" evidence="8">
    <location>
        <begin position="989"/>
        <end position="998"/>
    </location>
</feature>
<dbReference type="GO" id="GO:0005249">
    <property type="term" value="F:voltage-gated potassium channel activity"/>
    <property type="evidence" value="ECO:0007669"/>
    <property type="project" value="InterPro"/>
</dbReference>
<feature type="compositionally biased region" description="Acidic residues" evidence="8">
    <location>
        <begin position="969"/>
        <end position="979"/>
    </location>
</feature>
<keyword evidence="2" id="KW-0813">Transport</keyword>
<dbReference type="GO" id="GO:0003254">
    <property type="term" value="P:regulation of membrane depolarization"/>
    <property type="evidence" value="ECO:0007669"/>
    <property type="project" value="TreeGrafter"/>
</dbReference>
<feature type="region of interest" description="Disordered" evidence="8">
    <location>
        <begin position="947"/>
        <end position="1027"/>
    </location>
</feature>
<dbReference type="PRINTS" id="PR01463">
    <property type="entry name" value="EAGCHANLFMLY"/>
</dbReference>
<comment type="subcellular location">
    <subcellularLocation>
        <location evidence="1">Membrane</location>
        <topology evidence="1">Multi-pass membrane protein</topology>
    </subcellularLocation>
</comment>
<feature type="region of interest" description="Disordered" evidence="8">
    <location>
        <begin position="913"/>
        <end position="935"/>
    </location>
</feature>
<dbReference type="PROSITE" id="PS50042">
    <property type="entry name" value="CNMP_BINDING_3"/>
    <property type="match status" value="1"/>
</dbReference>
<dbReference type="InterPro" id="IPR018490">
    <property type="entry name" value="cNMP-bd_dom_sf"/>
</dbReference>
<evidence type="ECO:0000259" key="10">
    <source>
        <dbReference type="PROSITE" id="PS50042"/>
    </source>
</evidence>
<dbReference type="Gene3D" id="1.10.287.70">
    <property type="match status" value="1"/>
</dbReference>
<evidence type="ECO:0000256" key="3">
    <source>
        <dbReference type="ARBA" id="ARBA00022692"/>
    </source>
</evidence>
<evidence type="ECO:0000256" key="9">
    <source>
        <dbReference type="SAM" id="Phobius"/>
    </source>
</evidence>
<evidence type="ECO:0000256" key="7">
    <source>
        <dbReference type="ARBA" id="ARBA00023303"/>
    </source>
</evidence>
<evidence type="ECO:0000256" key="6">
    <source>
        <dbReference type="ARBA" id="ARBA00023136"/>
    </source>
</evidence>
<dbReference type="KEGG" id="tet:TTHERM_000295529"/>
<dbReference type="Proteomes" id="UP000009168">
    <property type="component" value="Unassembled WGS sequence"/>
</dbReference>
<dbReference type="OrthoDB" id="421226at2759"/>
<feature type="transmembrane region" description="Helical" evidence="9">
    <location>
        <begin position="331"/>
        <end position="354"/>
    </location>
</feature>
<evidence type="ECO:0000313" key="11">
    <source>
        <dbReference type="EMBL" id="EWS75104.1"/>
    </source>
</evidence>
<dbReference type="PANTHER" id="PTHR45689">
    <property type="entry name" value="I[[H]] CHANNEL, ISOFORM E"/>
    <property type="match status" value="1"/>
</dbReference>
<reference evidence="12" key="1">
    <citation type="journal article" date="2006" name="PLoS Biol.">
        <title>Macronuclear genome sequence of the ciliate Tetrahymena thermophila, a model eukaryote.</title>
        <authorList>
            <person name="Eisen J.A."/>
            <person name="Coyne R.S."/>
            <person name="Wu M."/>
            <person name="Wu D."/>
            <person name="Thiagarajan M."/>
            <person name="Wortman J.R."/>
            <person name="Badger J.H."/>
            <person name="Ren Q."/>
            <person name="Amedeo P."/>
            <person name="Jones K.M."/>
            <person name="Tallon L.J."/>
            <person name="Delcher A.L."/>
            <person name="Salzberg S.L."/>
            <person name="Silva J.C."/>
            <person name="Haas B.J."/>
            <person name="Majoros W.H."/>
            <person name="Farzad M."/>
            <person name="Carlton J.M."/>
            <person name="Smith R.K. Jr."/>
            <person name="Garg J."/>
            <person name="Pearlman R.E."/>
            <person name="Karrer K.M."/>
            <person name="Sun L."/>
            <person name="Manning G."/>
            <person name="Elde N.C."/>
            <person name="Turkewitz A.P."/>
            <person name="Asai D.J."/>
            <person name="Wilkes D.E."/>
            <person name="Wang Y."/>
            <person name="Cai H."/>
            <person name="Collins K."/>
            <person name="Stewart B.A."/>
            <person name="Lee S.R."/>
            <person name="Wilamowska K."/>
            <person name="Weinberg Z."/>
            <person name="Ruzzo W.L."/>
            <person name="Wloga D."/>
            <person name="Gaertig J."/>
            <person name="Frankel J."/>
            <person name="Tsao C.-C."/>
            <person name="Gorovsky M.A."/>
            <person name="Keeling P.J."/>
            <person name="Waller R.F."/>
            <person name="Patron N.J."/>
            <person name="Cherry J.M."/>
            <person name="Stover N.A."/>
            <person name="Krieger C.J."/>
            <person name="del Toro C."/>
            <person name="Ryder H.F."/>
            <person name="Williamson S.C."/>
            <person name="Barbeau R.A."/>
            <person name="Hamilton E.P."/>
            <person name="Orias E."/>
        </authorList>
    </citation>
    <scope>NUCLEOTIDE SEQUENCE [LARGE SCALE GENOMIC DNA]</scope>
    <source>
        <strain evidence="12">SB210</strain>
    </source>
</reference>
<dbReference type="CDD" id="cd00038">
    <property type="entry name" value="CAP_ED"/>
    <property type="match status" value="1"/>
</dbReference>
<dbReference type="GO" id="GO:0098855">
    <property type="term" value="C:HCN channel complex"/>
    <property type="evidence" value="ECO:0007669"/>
    <property type="project" value="TreeGrafter"/>
</dbReference>
<dbReference type="Pfam" id="PF00027">
    <property type="entry name" value="cNMP_binding"/>
    <property type="match status" value="1"/>
</dbReference>
<dbReference type="SMART" id="SM00100">
    <property type="entry name" value="cNMP"/>
    <property type="match status" value="1"/>
</dbReference>
<feature type="transmembrane region" description="Helical" evidence="9">
    <location>
        <begin position="226"/>
        <end position="245"/>
    </location>
</feature>
<proteinExistence type="predicted"/>
<dbReference type="InParanoid" id="W7XKP9"/>
<evidence type="ECO:0000256" key="1">
    <source>
        <dbReference type="ARBA" id="ARBA00004141"/>
    </source>
</evidence>
<feature type="transmembrane region" description="Helical" evidence="9">
    <location>
        <begin position="374"/>
        <end position="394"/>
    </location>
</feature>
<dbReference type="GeneID" id="24438256"/>
<evidence type="ECO:0000313" key="12">
    <source>
        <dbReference type="Proteomes" id="UP000009168"/>
    </source>
</evidence>
<dbReference type="GO" id="GO:0035725">
    <property type="term" value="P:sodium ion transmembrane transport"/>
    <property type="evidence" value="ECO:0007669"/>
    <property type="project" value="TreeGrafter"/>
</dbReference>
<name>W7XKP9_TETTS</name>
<dbReference type="SUPFAM" id="SSF51206">
    <property type="entry name" value="cAMP-binding domain-like"/>
    <property type="match status" value="1"/>
</dbReference>
<dbReference type="InterPro" id="IPR003938">
    <property type="entry name" value="K_chnl_volt-dep_EAG/ELK/ERG"/>
</dbReference>
<dbReference type="Gene3D" id="1.10.287.630">
    <property type="entry name" value="Helix hairpin bin"/>
    <property type="match status" value="1"/>
</dbReference>
<keyword evidence="12" id="KW-1185">Reference proteome</keyword>
<dbReference type="InterPro" id="IPR000595">
    <property type="entry name" value="cNMP-bd_dom"/>
</dbReference>
<dbReference type="Gene3D" id="2.60.120.10">
    <property type="entry name" value="Jelly Rolls"/>
    <property type="match status" value="1"/>
</dbReference>
<dbReference type="PANTHER" id="PTHR45689:SF5">
    <property type="entry name" value="I[[H]] CHANNEL, ISOFORM E"/>
    <property type="match status" value="1"/>
</dbReference>
<keyword evidence="5" id="KW-0406">Ion transport</keyword>
<feature type="transmembrane region" description="Helical" evidence="9">
    <location>
        <begin position="406"/>
        <end position="423"/>
    </location>
</feature>
<feature type="region of interest" description="Disordered" evidence="8">
    <location>
        <begin position="1090"/>
        <end position="1137"/>
    </location>
</feature>
<evidence type="ECO:0000256" key="8">
    <source>
        <dbReference type="SAM" id="MobiDB-lite"/>
    </source>
</evidence>
<feature type="domain" description="Cyclic nucleotide-binding" evidence="10">
    <location>
        <begin position="534"/>
        <end position="609"/>
    </location>
</feature>
<evidence type="ECO:0000256" key="2">
    <source>
        <dbReference type="ARBA" id="ARBA00022448"/>
    </source>
</evidence>
<evidence type="ECO:0000256" key="4">
    <source>
        <dbReference type="ARBA" id="ARBA00022989"/>
    </source>
</evidence>
<dbReference type="InterPro" id="IPR005821">
    <property type="entry name" value="Ion_trans_dom"/>
</dbReference>
<dbReference type="InterPro" id="IPR051413">
    <property type="entry name" value="K/Na_HCN_channel"/>
</dbReference>
<keyword evidence="4 9" id="KW-1133">Transmembrane helix</keyword>
<evidence type="ECO:0000256" key="5">
    <source>
        <dbReference type="ARBA" id="ARBA00023065"/>
    </source>
</evidence>
<accession>W7XKP9</accession>
<dbReference type="EMBL" id="GG662740">
    <property type="protein sequence ID" value="EWS75104.1"/>
    <property type="molecule type" value="Genomic_DNA"/>
</dbReference>
<feature type="compositionally biased region" description="Polar residues" evidence="8">
    <location>
        <begin position="1015"/>
        <end position="1027"/>
    </location>
</feature>
<organism evidence="11 12">
    <name type="scientific">Tetrahymena thermophila (strain SB210)</name>
    <dbReference type="NCBI Taxonomy" id="312017"/>
    <lineage>
        <taxon>Eukaryota</taxon>
        <taxon>Sar</taxon>
        <taxon>Alveolata</taxon>
        <taxon>Ciliophora</taxon>
        <taxon>Intramacronucleata</taxon>
        <taxon>Oligohymenophorea</taxon>
        <taxon>Hymenostomatida</taxon>
        <taxon>Tetrahymenina</taxon>
        <taxon>Tetrahymenidae</taxon>
        <taxon>Tetrahymena</taxon>
    </lineage>
</organism>
<feature type="compositionally biased region" description="Low complexity" evidence="8">
    <location>
        <begin position="925"/>
        <end position="935"/>
    </location>
</feature>
<protein>
    <submittedName>
        <fullName evidence="11">Cyclic nucleotide-binding domain protein</fullName>
    </submittedName>
</protein>
<feature type="compositionally biased region" description="Basic and acidic residues" evidence="8">
    <location>
        <begin position="913"/>
        <end position="924"/>
    </location>
</feature>
<keyword evidence="6 9" id="KW-0472">Membrane</keyword>
<gene>
    <name evidence="11" type="ORF">TTHERM_000295529</name>
</gene>
<feature type="compositionally biased region" description="Basic and acidic residues" evidence="8">
    <location>
        <begin position="1110"/>
        <end position="1120"/>
    </location>
</feature>
<keyword evidence="3 9" id="KW-0812">Transmembrane</keyword>
<dbReference type="SUPFAM" id="SSF81324">
    <property type="entry name" value="Voltage-gated potassium channels"/>
    <property type="match status" value="1"/>
</dbReference>
<feature type="transmembrane region" description="Helical" evidence="9">
    <location>
        <begin position="194"/>
        <end position="214"/>
    </location>
</feature>
<keyword evidence="7" id="KW-0407">Ion channel</keyword>
<dbReference type="eggNOG" id="KOG0500">
    <property type="taxonomic scope" value="Eukaryota"/>
</dbReference>
<sequence length="1525" mass="178976">MEETVVQKESFLSKFARKRKVSPIGDEQKNNQNDNLIYTSTADDQNNSQLKLTLKKRTFLISSIQPTIKAKDIFMKALKRKKELDNEEKQKSKNVIKMSIVYIEKFIRLMRQQSSLIRFKETRLSQLEIINDKSVESQYFLVNKLLTKEKPSLLLLTYEYLQKMQIYIWMKSHIVSRLKLDQVDYLFLPNSQLYMMWSIFLMIVLTLNVVYIPLAISFQDIQLSTFASILINILPNVSFMVEIIIKFNTAIYKKGLIIKSRKQIVLSYLQKRFWYDLCIVFCFFFGSYFQNAFIQIVLLLRFFDITRLIAEIEERYNLKERLYGINDMVKLILLILYIAHLCGCIWHYIAVIEIENGFSQTWMNKSGISLSDSWWYRYVDSLYWAVVTMCTLGYGDIVPITSNEKVFTIWVTLISCFVFGYSINQIGEILQEFLRIEEEFKIKMSKLNMYMQKRELNDDVCVKVRKYFEYLHKENLQSNNEGATVIDSLESDLKQEVLRDIYGKLLNSKKLFSLNFSIDKLAVKIKEKKVGLHEYIYKEGEEAEEVYFLVKGQAEVIKTQTKTVLQSIQKGMMFGEIEFFTGQQRQFSLRASTVCQLAYLNKQEFLDTIKGNNVEFERFNKMKDLLSIYKDTQGFDHQCGSCGKYTHLIVECPQINICINKYKTLSKYNFYVCQVRDNKFKRNRAKYIGTFQKTALVQQQAKIFYENEKLQFLDIYDGDEDDAILNQNNQLNRSPYGDKRKSWNQVMEQNVRKKSQVRLDASQNQEELGIREKKKTIIGYQKIPRSSFSKKDQVKKLSRIENIQQDRHDQMKQDELPNNQMKADNNFLKVINEKFYKQTDETENNKNEIPQVRKSMKQQEQEFNKLIQLEKEKQTNVVQDEKNDLIGVDKQIVNEQESLFQIKKRGLMPSFFDSKKFSQPKKNEFQSFQSSNQNSPQLEFQKIENKQNINGSEQRLRNKSSLTLSQDTSSDEFSSEEQADIQNNEAKNFNKKKQSKKSSKNEIKSKKSSKSKNSQHTINRQSDNYNPNQIQKALMLIGKSSQDDQKLLNQQESVQQKYLNSLTIAQQLIVNGSFQQIDETYLQNQINSQNNSINSQSSKKLSTKIFSMSQERKSQIKPDTLDPQQINHPSHSSKDIISKKKSINQISQQILSNFDTENLPNQITPSIIVQPPISERITTQVSSQKQKTSQENIFKKLSIQQIKKQSKSSIKDKSLTQLFEDTKNDNNSNIADQQSLTQHNITNNQKLFQNVITQAKAVQDVRRKVSILVKKNGPQDTPINVTLSVNQQEQEQLREILEIEQNMAKGSRLKKTMARKLNSKLRSRSNELLEILDNKKFTKKPTGNNKITQNQDQENHSQGYIFDIPSLNNLDSTYYQFQMNKRISNSQLSQHQIKYNSDEDNQEEVQFVNFIDELELRKFEQIFLKKYDDEFASCFEKGKQYQEYFPKNNISNVLEMISIRRKLNPFYRVLLLRKKAQSSKKRPLNRKNNRKSKLNINLINKSMYGTSFLKQSYSVNSQAHSQVSK</sequence>
<dbReference type="RefSeq" id="XP_012652342.1">
    <property type="nucleotide sequence ID" value="XM_012796888.1"/>
</dbReference>
<dbReference type="Pfam" id="PF00520">
    <property type="entry name" value="Ion_trans"/>
    <property type="match status" value="1"/>
</dbReference>
<dbReference type="InterPro" id="IPR014710">
    <property type="entry name" value="RmlC-like_jellyroll"/>
</dbReference>